<evidence type="ECO:0000313" key="3">
    <source>
        <dbReference type="EMBL" id="MBM3273845.1"/>
    </source>
</evidence>
<comment type="caution">
    <text evidence="3">The sequence shown here is derived from an EMBL/GenBank/DDBJ whole genome shotgun (WGS) entry which is preliminary data.</text>
</comment>
<name>A0A938BMD1_9BACT</name>
<evidence type="ECO:0000259" key="2">
    <source>
        <dbReference type="Pfam" id="PF00462"/>
    </source>
</evidence>
<dbReference type="InterPro" id="IPR004480">
    <property type="entry name" value="Monothiol_GRX-rel"/>
</dbReference>
<dbReference type="Proteomes" id="UP000703893">
    <property type="component" value="Unassembled WGS sequence"/>
</dbReference>
<dbReference type="InterPro" id="IPR002109">
    <property type="entry name" value="Glutaredoxin"/>
</dbReference>
<dbReference type="SUPFAM" id="SSF52833">
    <property type="entry name" value="Thioredoxin-like"/>
    <property type="match status" value="1"/>
</dbReference>
<dbReference type="InterPro" id="IPR036249">
    <property type="entry name" value="Thioredoxin-like_sf"/>
</dbReference>
<dbReference type="AlphaFoldDB" id="A0A938BMD1"/>
<dbReference type="Gene3D" id="3.40.30.10">
    <property type="entry name" value="Glutaredoxin"/>
    <property type="match status" value="1"/>
</dbReference>
<keyword evidence="1" id="KW-0676">Redox-active center</keyword>
<accession>A0A938BMD1</accession>
<gene>
    <name evidence="3" type="ORF">FJZ00_01735</name>
</gene>
<organism evidence="3 4">
    <name type="scientific">Candidatus Tanganyikabacteria bacterium</name>
    <dbReference type="NCBI Taxonomy" id="2961651"/>
    <lineage>
        <taxon>Bacteria</taxon>
        <taxon>Bacillati</taxon>
        <taxon>Candidatus Sericytochromatia</taxon>
        <taxon>Candidatus Tanganyikabacteria</taxon>
    </lineage>
</organism>
<evidence type="ECO:0000256" key="1">
    <source>
        <dbReference type="ARBA" id="ARBA00023284"/>
    </source>
</evidence>
<protein>
    <submittedName>
        <fullName evidence="3">Glutaredoxin</fullName>
    </submittedName>
</protein>
<sequence>MGAAPAAGSGQAVSADEIIAEIKREIGEHKILVYGKGTKDQPMCGFTIETKQFFEQLGYPFEILNVLDNPAKRQVLTQMTDWPTLPKVFINGEFYGDTDILGPMQEKGELTALLAEAFK</sequence>
<reference evidence="3 4" key="1">
    <citation type="submission" date="2019-03" db="EMBL/GenBank/DDBJ databases">
        <title>Lake Tanganyika Metagenome-Assembled Genomes (MAGs).</title>
        <authorList>
            <person name="Tran P."/>
        </authorList>
    </citation>
    <scope>NUCLEOTIDE SEQUENCE [LARGE SCALE GENOMIC DNA]</scope>
    <source>
        <strain evidence="3">K_DeepCast_65m_m2_236</strain>
    </source>
</reference>
<evidence type="ECO:0000313" key="4">
    <source>
        <dbReference type="Proteomes" id="UP000703893"/>
    </source>
</evidence>
<proteinExistence type="predicted"/>
<dbReference type="PANTHER" id="PTHR10293">
    <property type="entry name" value="GLUTAREDOXIN FAMILY MEMBER"/>
    <property type="match status" value="1"/>
</dbReference>
<feature type="domain" description="Glutaredoxin" evidence="2">
    <location>
        <begin position="31"/>
        <end position="94"/>
    </location>
</feature>
<dbReference type="EMBL" id="VGJX01000061">
    <property type="protein sequence ID" value="MBM3273845.1"/>
    <property type="molecule type" value="Genomic_DNA"/>
</dbReference>
<dbReference type="Pfam" id="PF00462">
    <property type="entry name" value="Glutaredoxin"/>
    <property type="match status" value="1"/>
</dbReference>
<dbReference type="PANTHER" id="PTHR10293:SF16">
    <property type="entry name" value="GLUTAREDOXIN-RELATED PROTEIN 5, MITOCHONDRIAL"/>
    <property type="match status" value="1"/>
</dbReference>
<dbReference type="PROSITE" id="PS51354">
    <property type="entry name" value="GLUTAREDOXIN_2"/>
    <property type="match status" value="1"/>
</dbReference>